<proteinExistence type="predicted"/>
<protein>
    <submittedName>
        <fullName evidence="1">Uncharacterized protein</fullName>
    </submittedName>
</protein>
<evidence type="ECO:0000313" key="2">
    <source>
        <dbReference type="Proteomes" id="UP000183940"/>
    </source>
</evidence>
<gene>
    <name evidence="1" type="ORF">BI308_16610</name>
</gene>
<dbReference type="Proteomes" id="UP000183940">
    <property type="component" value="Unassembled WGS sequence"/>
</dbReference>
<dbReference type="AlphaFoldDB" id="A0A1L9QP30"/>
<comment type="caution">
    <text evidence="1">The sequence shown here is derived from an EMBL/GenBank/DDBJ whole genome shotgun (WGS) entry which is preliminary data.</text>
</comment>
<name>A0A1L9QP30_9CYAN</name>
<sequence length="61" mass="6397">MDSWAGISGDFGADGAEDLILLGGTAFKEGCWRSGVLVIVDTQNKRTAGLKQHSGNDAEDD</sequence>
<organism evidence="1 2">
    <name type="scientific">Roseofilum reptotaenium AO1-A</name>
    <dbReference type="NCBI Taxonomy" id="1925591"/>
    <lineage>
        <taxon>Bacteria</taxon>
        <taxon>Bacillati</taxon>
        <taxon>Cyanobacteriota</taxon>
        <taxon>Cyanophyceae</taxon>
        <taxon>Desertifilales</taxon>
        <taxon>Desertifilaceae</taxon>
        <taxon>Roseofilum</taxon>
    </lineage>
</organism>
<keyword evidence="2" id="KW-1185">Reference proteome</keyword>
<accession>A0A1L9QP30</accession>
<reference evidence="1" key="1">
    <citation type="submission" date="2016-10" db="EMBL/GenBank/DDBJ databases">
        <title>CRISPR-Cas defence system in Roseofilum reptotaenium: evidence of a bacteriophage-cyanobacterium arms race in the coral black band disease.</title>
        <authorList>
            <person name="Buerger P."/>
            <person name="Wood-Charlson E.M."/>
            <person name="Weynberg K.D."/>
            <person name="Willis B."/>
            <person name="Van Oppen M.J."/>
        </authorList>
    </citation>
    <scope>NUCLEOTIDE SEQUENCE [LARGE SCALE GENOMIC DNA]</scope>
    <source>
        <strain evidence="1">AO1-A</strain>
    </source>
</reference>
<dbReference type="EMBL" id="MLAW01000031">
    <property type="protein sequence ID" value="OJJ24431.1"/>
    <property type="molecule type" value="Genomic_DNA"/>
</dbReference>
<evidence type="ECO:0000313" key="1">
    <source>
        <dbReference type="EMBL" id="OJJ24431.1"/>
    </source>
</evidence>